<proteinExistence type="predicted"/>
<comment type="caution">
    <text evidence="1">The sequence shown here is derived from an EMBL/GenBank/DDBJ whole genome shotgun (WGS) entry which is preliminary data.</text>
</comment>
<dbReference type="EMBL" id="AZMM01015864">
    <property type="protein sequence ID" value="ETJ29610.1"/>
    <property type="molecule type" value="Genomic_DNA"/>
</dbReference>
<name>W1XJG1_9ZZZZ</name>
<accession>W1XJG1</accession>
<sequence>YSSLISSVCAPKVPDKRCGYFTLPESAAPVVNSAKSDK</sequence>
<protein>
    <submittedName>
        <fullName evidence="1">Uncharacterized protein</fullName>
    </submittedName>
</protein>
<organism evidence="1">
    <name type="scientific">human gut metagenome</name>
    <dbReference type="NCBI Taxonomy" id="408170"/>
    <lineage>
        <taxon>unclassified sequences</taxon>
        <taxon>metagenomes</taxon>
        <taxon>organismal metagenomes</taxon>
    </lineage>
</organism>
<dbReference type="AlphaFoldDB" id="W1XJG1"/>
<gene>
    <name evidence="1" type="ORF">Q604_UNBC15864G0001</name>
</gene>
<evidence type="ECO:0000313" key="1">
    <source>
        <dbReference type="EMBL" id="ETJ29610.1"/>
    </source>
</evidence>
<reference evidence="1" key="1">
    <citation type="submission" date="2013-12" db="EMBL/GenBank/DDBJ databases">
        <title>A Varibaculum cambriense genome reconstructed from a premature infant gut community with otherwise low bacterial novelty that shifts toward anaerobic metabolism during the third week of life.</title>
        <authorList>
            <person name="Brown C.T."/>
            <person name="Sharon I."/>
            <person name="Thomas B.C."/>
            <person name="Castelle C.J."/>
            <person name="Morowitz M.J."/>
            <person name="Banfield J.F."/>
        </authorList>
    </citation>
    <scope>NUCLEOTIDE SEQUENCE</scope>
</reference>
<feature type="non-terminal residue" evidence="1">
    <location>
        <position position="1"/>
    </location>
</feature>